<dbReference type="Proteomes" id="UP000001937">
    <property type="component" value="Chromosome"/>
</dbReference>
<keyword evidence="3" id="KW-1185">Reference proteome</keyword>
<accession>Q2JBD7</accession>
<proteinExistence type="predicted"/>
<dbReference type="eggNOG" id="COG2518">
    <property type="taxonomic scope" value="Bacteria"/>
</dbReference>
<dbReference type="PhylomeDB" id="Q2JBD7"/>
<evidence type="ECO:0000259" key="1">
    <source>
        <dbReference type="Pfam" id="PF14028"/>
    </source>
</evidence>
<dbReference type="STRING" id="106370.Francci3_2031"/>
<organism evidence="2 3">
    <name type="scientific">Frankia casuarinae (strain DSM 45818 / CECT 9043 / HFP020203 / CcI3)</name>
    <dbReference type="NCBI Taxonomy" id="106370"/>
    <lineage>
        <taxon>Bacteria</taxon>
        <taxon>Bacillati</taxon>
        <taxon>Actinomycetota</taxon>
        <taxon>Actinomycetes</taxon>
        <taxon>Frankiales</taxon>
        <taxon>Frankiaceae</taxon>
        <taxon>Frankia</taxon>
    </lineage>
</organism>
<dbReference type="NCBIfam" id="TIGR03891">
    <property type="entry name" value="thiopep_ocin"/>
    <property type="match status" value="1"/>
</dbReference>
<evidence type="ECO:0000313" key="3">
    <source>
        <dbReference type="Proteomes" id="UP000001937"/>
    </source>
</evidence>
<evidence type="ECO:0000313" key="2">
    <source>
        <dbReference type="EMBL" id="ABD11405.1"/>
    </source>
</evidence>
<dbReference type="EMBL" id="CP000249">
    <property type="protein sequence ID" value="ABD11405.1"/>
    <property type="molecule type" value="Genomic_DNA"/>
</dbReference>
<dbReference type="OrthoDB" id="4678170at2"/>
<protein>
    <submittedName>
        <fullName evidence="2">O-methyltransferase</fullName>
    </submittedName>
</protein>
<dbReference type="KEGG" id="fra:Francci3_2031"/>
<sequence>MDTRTWHQVNVTFPDWANAEGTAVDHLAPLLDTAETDGLITSWFFVRKAPCWRIRYLPRQTTGEAKAYIHTRLADLRETRRIEDATSTLYEPESHAFGGAEGMDTAHRLFHLDSRHLLTYLNSTSHKPADRRRRELSVLLCSHLLRAAGLDWYEEGDVWARVAEHRQPPERTPDDRLRTLRDGLRRLMSIDTDSLAKDTLPPAFTDWTSDFAAAGTELAALATDGRLRRGLRAVLAHHIIFAWNRHGLPHTAQAVLAHTAKTVVFGHDPASDHQPHDREPA</sequence>
<dbReference type="RefSeq" id="WP_011436462.1">
    <property type="nucleotide sequence ID" value="NC_007777.1"/>
</dbReference>
<feature type="domain" description="Thiopeptide-type bacteriocin biosynthesis" evidence="1">
    <location>
        <begin position="6"/>
        <end position="262"/>
    </location>
</feature>
<name>Q2JBD7_FRACC</name>
<reference evidence="2 3" key="1">
    <citation type="journal article" date="2007" name="Genome Res.">
        <title>Genome characteristics of facultatively symbiotic Frankia sp. strains reflect host range and host plant biogeography.</title>
        <authorList>
            <person name="Normand P."/>
            <person name="Lapierre P."/>
            <person name="Tisa L.S."/>
            <person name="Gogarten J.P."/>
            <person name="Alloisio N."/>
            <person name="Bagnarol E."/>
            <person name="Bassi C.A."/>
            <person name="Berry A.M."/>
            <person name="Bickhart D.M."/>
            <person name="Choisne N."/>
            <person name="Couloux A."/>
            <person name="Cournoyer B."/>
            <person name="Cruveiller S."/>
            <person name="Daubin V."/>
            <person name="Demange N."/>
            <person name="Francino M.P."/>
            <person name="Goltsman E."/>
            <person name="Huang Y."/>
            <person name="Kopp O.R."/>
            <person name="Labarre L."/>
            <person name="Lapidus A."/>
            <person name="Lavire C."/>
            <person name="Marechal J."/>
            <person name="Martinez M."/>
            <person name="Mastronunzio J.E."/>
            <person name="Mullin B.C."/>
            <person name="Niemann J."/>
            <person name="Pujic P."/>
            <person name="Rawnsley T."/>
            <person name="Rouy Z."/>
            <person name="Schenowitz C."/>
            <person name="Sellstedt A."/>
            <person name="Tavares F."/>
            <person name="Tomkins J.P."/>
            <person name="Vallenet D."/>
            <person name="Valverde C."/>
            <person name="Wall L.G."/>
            <person name="Wang Y."/>
            <person name="Medigue C."/>
            <person name="Benson D.R."/>
        </authorList>
    </citation>
    <scope>NUCLEOTIDE SEQUENCE [LARGE SCALE GENOMIC DNA]</scope>
    <source>
        <strain evidence="3">DSM 45818 / CECT 9043 / CcI3</strain>
    </source>
</reference>
<dbReference type="InterPro" id="IPR023809">
    <property type="entry name" value="Thiopep_bacteriocin_synth_dom"/>
</dbReference>
<dbReference type="Pfam" id="PF14028">
    <property type="entry name" value="Lant_dehydr_C"/>
    <property type="match status" value="1"/>
</dbReference>
<dbReference type="AlphaFoldDB" id="Q2JBD7"/>
<dbReference type="HOGENOM" id="CLU_959484_0_0_11"/>
<gene>
    <name evidence="2" type="ordered locus">Francci3_2031</name>
</gene>